<name>A0A8J7RPR9_9BACT</name>
<dbReference type="Proteomes" id="UP000673975">
    <property type="component" value="Unassembled WGS sequence"/>
</dbReference>
<dbReference type="InterPro" id="IPR005502">
    <property type="entry name" value="Ribosyl_crysJ1"/>
</dbReference>
<dbReference type="GO" id="GO:0016787">
    <property type="term" value="F:hydrolase activity"/>
    <property type="evidence" value="ECO:0007669"/>
    <property type="project" value="UniProtKB-KW"/>
</dbReference>
<reference evidence="3" key="1">
    <citation type="submission" date="2021-02" db="EMBL/GenBank/DDBJ databases">
        <title>Natronogracilivirga saccharolytica gen. nov. sp. nov. a new anaerobic, haloalkiliphilic carbohydrate-fermenting bacterium from soda lake and proposing of Cyclonatronumiaceae fam. nov. in the phylum Balneolaeota.</title>
        <authorList>
            <person name="Zhilina T.N."/>
            <person name="Sorokin D.Y."/>
            <person name="Zavarzina D.G."/>
            <person name="Toshchakov S.V."/>
            <person name="Kublanov I.V."/>
        </authorList>
    </citation>
    <scope>NUCLEOTIDE SEQUENCE</scope>
    <source>
        <strain evidence="3">Z-1702</strain>
    </source>
</reference>
<gene>
    <name evidence="3" type="ORF">NATSA_03070</name>
</gene>
<dbReference type="InterPro" id="IPR050792">
    <property type="entry name" value="ADP-ribosylglycohydrolase"/>
</dbReference>
<sequence length="310" mass="34935">MPDIKDRFNATCLGAAIGEAIGMPAEQMTPEQVAAEFGRIEGFRERPASGDFSSVKAGHSVRQTEAMLSVLAASSPLPDLQEFAFTIKQALNKYPEKWPQSTTFAWPPFPDGGHYTFSFAIPAARLLNEERITVGELTDWMRTLTPSSVVWQQSIWLYLRLLNYLFDQTTKDFDPDEFLEKATEYIVEAEKHFPGDYKIRRRMQVTEPMMDEPLEMIAKSCGDVSKLAEDMITFVGAVFYRHHNDFKKALSEAANLGGESEASCFYLGSLFGALGGSSVLPPDWLAGYAERERVERLLQKFEENISERID</sequence>
<evidence type="ECO:0000256" key="1">
    <source>
        <dbReference type="ARBA" id="ARBA00010702"/>
    </source>
</evidence>
<dbReference type="PANTHER" id="PTHR16222">
    <property type="entry name" value="ADP-RIBOSYLGLYCOHYDROLASE"/>
    <property type="match status" value="1"/>
</dbReference>
<evidence type="ECO:0000313" key="4">
    <source>
        <dbReference type="Proteomes" id="UP000673975"/>
    </source>
</evidence>
<comment type="caution">
    <text evidence="3">The sequence shown here is derived from an EMBL/GenBank/DDBJ whole genome shotgun (WGS) entry which is preliminary data.</text>
</comment>
<evidence type="ECO:0000256" key="2">
    <source>
        <dbReference type="ARBA" id="ARBA00022801"/>
    </source>
</evidence>
<dbReference type="SUPFAM" id="SSF101478">
    <property type="entry name" value="ADP-ribosylglycohydrolase"/>
    <property type="match status" value="1"/>
</dbReference>
<evidence type="ECO:0000313" key="3">
    <source>
        <dbReference type="EMBL" id="MBP3191639.1"/>
    </source>
</evidence>
<dbReference type="InterPro" id="IPR036705">
    <property type="entry name" value="Ribosyl_crysJ1_sf"/>
</dbReference>
<accession>A0A8J7RPR9</accession>
<dbReference type="EMBL" id="JAFIDN010000002">
    <property type="protein sequence ID" value="MBP3191639.1"/>
    <property type="molecule type" value="Genomic_DNA"/>
</dbReference>
<dbReference type="Pfam" id="PF03747">
    <property type="entry name" value="ADP_ribosyl_GH"/>
    <property type="match status" value="1"/>
</dbReference>
<proteinExistence type="inferred from homology"/>
<dbReference type="PANTHER" id="PTHR16222:SF24">
    <property type="entry name" value="ADP-RIBOSYLHYDROLASE ARH3"/>
    <property type="match status" value="1"/>
</dbReference>
<dbReference type="AlphaFoldDB" id="A0A8J7RPR9"/>
<keyword evidence="4" id="KW-1185">Reference proteome</keyword>
<protein>
    <submittedName>
        <fullName evidence="3">ADP-ribosylglycohydrolase family protein</fullName>
    </submittedName>
</protein>
<organism evidence="3 4">
    <name type="scientific">Natronogracilivirga saccharolytica</name>
    <dbReference type="NCBI Taxonomy" id="2812953"/>
    <lineage>
        <taxon>Bacteria</taxon>
        <taxon>Pseudomonadati</taxon>
        <taxon>Balneolota</taxon>
        <taxon>Balneolia</taxon>
        <taxon>Balneolales</taxon>
        <taxon>Cyclonatronaceae</taxon>
        <taxon>Natronogracilivirga</taxon>
    </lineage>
</organism>
<dbReference type="Gene3D" id="1.10.4080.10">
    <property type="entry name" value="ADP-ribosylation/Crystallin J1"/>
    <property type="match status" value="2"/>
</dbReference>
<keyword evidence="2" id="KW-0378">Hydrolase</keyword>
<dbReference type="RefSeq" id="WP_210510310.1">
    <property type="nucleotide sequence ID" value="NZ_JAFIDN010000002.1"/>
</dbReference>
<comment type="similarity">
    <text evidence="1">Belongs to the ADP-ribosylglycohydrolase family.</text>
</comment>